<dbReference type="Proteomes" id="UP000828390">
    <property type="component" value="Unassembled WGS sequence"/>
</dbReference>
<evidence type="ECO:0000313" key="3">
    <source>
        <dbReference type="Proteomes" id="UP000828390"/>
    </source>
</evidence>
<evidence type="ECO:0000313" key="1">
    <source>
        <dbReference type="EMBL" id="KAH3870794.1"/>
    </source>
</evidence>
<gene>
    <name evidence="1" type="ORF">DPMN_033984</name>
    <name evidence="2" type="ORF">DPMN_034009</name>
</gene>
<keyword evidence="3" id="KW-1185">Reference proteome</keyword>
<comment type="caution">
    <text evidence="2">The sequence shown here is derived from an EMBL/GenBank/DDBJ whole genome shotgun (WGS) entry which is preliminary data.</text>
</comment>
<dbReference type="EMBL" id="JAIWYP010000002">
    <property type="protein sequence ID" value="KAH3870819.1"/>
    <property type="molecule type" value="Genomic_DNA"/>
</dbReference>
<proteinExistence type="predicted"/>
<protein>
    <submittedName>
        <fullName evidence="2">Uncharacterized protein</fullName>
    </submittedName>
</protein>
<organism evidence="2 3">
    <name type="scientific">Dreissena polymorpha</name>
    <name type="common">Zebra mussel</name>
    <name type="synonym">Mytilus polymorpha</name>
    <dbReference type="NCBI Taxonomy" id="45954"/>
    <lineage>
        <taxon>Eukaryota</taxon>
        <taxon>Metazoa</taxon>
        <taxon>Spiralia</taxon>
        <taxon>Lophotrochozoa</taxon>
        <taxon>Mollusca</taxon>
        <taxon>Bivalvia</taxon>
        <taxon>Autobranchia</taxon>
        <taxon>Heteroconchia</taxon>
        <taxon>Euheterodonta</taxon>
        <taxon>Imparidentia</taxon>
        <taxon>Neoheterodontei</taxon>
        <taxon>Myida</taxon>
        <taxon>Dreissenoidea</taxon>
        <taxon>Dreissenidae</taxon>
        <taxon>Dreissena</taxon>
    </lineage>
</organism>
<evidence type="ECO:0000313" key="2">
    <source>
        <dbReference type="EMBL" id="KAH3870819.1"/>
    </source>
</evidence>
<dbReference type="AlphaFoldDB" id="A0A9D4M7S2"/>
<sequence>MVTSSTTHSHDADHLAIEGMKVREEIKSSVANNRGNPGQLLSRQQSTCEEVFGAVMDACDRYELTPNPT</sequence>
<reference evidence="2" key="2">
    <citation type="submission" date="2020-11" db="EMBL/GenBank/DDBJ databases">
        <authorList>
            <person name="McCartney M.A."/>
            <person name="Auch B."/>
            <person name="Kono T."/>
            <person name="Mallez S."/>
            <person name="Becker A."/>
            <person name="Gohl D.M."/>
            <person name="Silverstein K.A.T."/>
            <person name="Koren S."/>
            <person name="Bechman K.B."/>
            <person name="Herman A."/>
            <person name="Abrahante J.E."/>
            <person name="Garbe J."/>
        </authorList>
    </citation>
    <scope>NUCLEOTIDE SEQUENCE</scope>
    <source>
        <strain evidence="2">Duluth1</strain>
        <tissue evidence="2">Whole animal</tissue>
    </source>
</reference>
<dbReference type="EMBL" id="JAIWYP010000002">
    <property type="protein sequence ID" value="KAH3870794.1"/>
    <property type="molecule type" value="Genomic_DNA"/>
</dbReference>
<name>A0A9D4M7S2_DREPO</name>
<reference evidence="2" key="1">
    <citation type="journal article" date="2019" name="bioRxiv">
        <title>The Genome of the Zebra Mussel, Dreissena polymorpha: A Resource for Invasive Species Research.</title>
        <authorList>
            <person name="McCartney M.A."/>
            <person name="Auch B."/>
            <person name="Kono T."/>
            <person name="Mallez S."/>
            <person name="Zhang Y."/>
            <person name="Obille A."/>
            <person name="Becker A."/>
            <person name="Abrahante J.E."/>
            <person name="Garbe J."/>
            <person name="Badalamenti J.P."/>
            <person name="Herman A."/>
            <person name="Mangelson H."/>
            <person name="Liachko I."/>
            <person name="Sullivan S."/>
            <person name="Sone E.D."/>
            <person name="Koren S."/>
            <person name="Silverstein K.A.T."/>
            <person name="Beckman K.B."/>
            <person name="Gohl D.M."/>
        </authorList>
    </citation>
    <scope>NUCLEOTIDE SEQUENCE</scope>
    <source>
        <strain evidence="2">Duluth1</strain>
        <tissue evidence="2">Whole animal</tissue>
    </source>
</reference>
<accession>A0A9D4M7S2</accession>